<evidence type="ECO:0000313" key="2">
    <source>
        <dbReference type="Proteomes" id="UP001066276"/>
    </source>
</evidence>
<name>A0AAV7UQX0_PLEWA</name>
<accession>A0AAV7UQX0</accession>
<sequence length="91" mass="10055">MGKDKTVHPYYSNTITQYTMPRQPSQQTAWQGGAESRSTLRADLLAAIQEPRTALKQKIEAISVDIKLLRADLRKVADKVTTAEGNKGLQG</sequence>
<dbReference type="AlphaFoldDB" id="A0AAV7UQX0"/>
<keyword evidence="2" id="KW-1185">Reference proteome</keyword>
<comment type="caution">
    <text evidence="1">The sequence shown here is derived from an EMBL/GenBank/DDBJ whole genome shotgun (WGS) entry which is preliminary data.</text>
</comment>
<gene>
    <name evidence="1" type="ORF">NDU88_000388</name>
</gene>
<dbReference type="Proteomes" id="UP001066276">
    <property type="component" value="Chromosome 2_2"/>
</dbReference>
<organism evidence="1 2">
    <name type="scientific">Pleurodeles waltl</name>
    <name type="common">Iberian ribbed newt</name>
    <dbReference type="NCBI Taxonomy" id="8319"/>
    <lineage>
        <taxon>Eukaryota</taxon>
        <taxon>Metazoa</taxon>
        <taxon>Chordata</taxon>
        <taxon>Craniata</taxon>
        <taxon>Vertebrata</taxon>
        <taxon>Euteleostomi</taxon>
        <taxon>Amphibia</taxon>
        <taxon>Batrachia</taxon>
        <taxon>Caudata</taxon>
        <taxon>Salamandroidea</taxon>
        <taxon>Salamandridae</taxon>
        <taxon>Pleurodelinae</taxon>
        <taxon>Pleurodeles</taxon>
    </lineage>
</organism>
<protein>
    <submittedName>
        <fullName evidence="1">Uncharacterized protein</fullName>
    </submittedName>
</protein>
<dbReference type="EMBL" id="JANPWB010000004">
    <property type="protein sequence ID" value="KAJ1191071.1"/>
    <property type="molecule type" value="Genomic_DNA"/>
</dbReference>
<proteinExistence type="predicted"/>
<reference evidence="1" key="1">
    <citation type="journal article" date="2022" name="bioRxiv">
        <title>Sequencing and chromosome-scale assembly of the giantPleurodeles waltlgenome.</title>
        <authorList>
            <person name="Brown T."/>
            <person name="Elewa A."/>
            <person name="Iarovenko S."/>
            <person name="Subramanian E."/>
            <person name="Araus A.J."/>
            <person name="Petzold A."/>
            <person name="Susuki M."/>
            <person name="Suzuki K.-i.T."/>
            <person name="Hayashi T."/>
            <person name="Toyoda A."/>
            <person name="Oliveira C."/>
            <person name="Osipova E."/>
            <person name="Leigh N.D."/>
            <person name="Simon A."/>
            <person name="Yun M.H."/>
        </authorList>
    </citation>
    <scope>NUCLEOTIDE SEQUENCE</scope>
    <source>
        <strain evidence="1">20211129_DDA</strain>
        <tissue evidence="1">Liver</tissue>
    </source>
</reference>
<evidence type="ECO:0000313" key="1">
    <source>
        <dbReference type="EMBL" id="KAJ1191071.1"/>
    </source>
</evidence>